<proteinExistence type="inferred from homology"/>
<dbReference type="Pfam" id="PF01547">
    <property type="entry name" value="SBP_bac_1"/>
    <property type="match status" value="1"/>
</dbReference>
<sequence>MHQRPRSTPVNSNTFSRRNFFAGALGVGALLATTACGQSGGAAGSSAKITWSTWGTPEEGQRFKKFNAQFKTDHPTITATLQMVPSYSDYHSKLLTQLTSGTAPDVFYVGDDYIGKFVSSGVLMDLTPVVDGADAKVKLADFNPALFGAGKTDKGLFALPNDCNPDVFWFDKKALAAAGITENPADLAAAGIWTIETFLGMCAKLAAKGLHGAMFWNYWSTHWSWVAANGGQVFDAAGKFVLPEDPKSVAAIKSLADGFTSKSFTVADTLPDGSGADSLFVSHKAGFYVQGRYGIATAQQSGSKDDYDIAPWPTVSGKPGSSGVAASYLVINAKTKAADAAKTFVGDFLSAKGQTLRLADGGNAVPSVKGADSVVLDGNYPAHAKSFLDMTSAGFEDFAVEAKVPGLSSDVSTAMLGMYQGKTSPADTITAVSKLMQKAV</sequence>
<accession>A0ABX0DIU8</accession>
<dbReference type="InterPro" id="IPR006311">
    <property type="entry name" value="TAT_signal"/>
</dbReference>
<reference evidence="4 5" key="1">
    <citation type="submission" date="2020-02" db="EMBL/GenBank/DDBJ databases">
        <title>Genome sequence of the type strain DSM 27180 of Arthrobacter silviterrae.</title>
        <authorList>
            <person name="Gao J."/>
            <person name="Sun J."/>
        </authorList>
    </citation>
    <scope>NUCLEOTIDE SEQUENCE [LARGE SCALE GENOMIC DNA]</scope>
    <source>
        <strain evidence="4 5">DSM 27180</strain>
    </source>
</reference>
<dbReference type="PANTHER" id="PTHR30061">
    <property type="entry name" value="MALTOSE-BINDING PERIPLASMIC PROTEIN"/>
    <property type="match status" value="1"/>
</dbReference>
<keyword evidence="2" id="KW-0813">Transport</keyword>
<dbReference type="Gene3D" id="3.40.190.10">
    <property type="entry name" value="Periplasmic binding protein-like II"/>
    <property type="match status" value="1"/>
</dbReference>
<organism evidence="4 5">
    <name type="scientific">Arthrobacter silviterrae</name>
    <dbReference type="NCBI Taxonomy" id="2026658"/>
    <lineage>
        <taxon>Bacteria</taxon>
        <taxon>Bacillati</taxon>
        <taxon>Actinomycetota</taxon>
        <taxon>Actinomycetes</taxon>
        <taxon>Micrococcales</taxon>
        <taxon>Micrococcaceae</taxon>
        <taxon>Arthrobacter</taxon>
    </lineage>
</organism>
<keyword evidence="5" id="KW-1185">Reference proteome</keyword>
<name>A0ABX0DIU8_9MICC</name>
<protein>
    <submittedName>
        <fullName evidence="4">Extracellular solute-binding protein</fullName>
    </submittedName>
</protein>
<comment type="caution">
    <text evidence="4">The sequence shown here is derived from an EMBL/GenBank/DDBJ whole genome shotgun (WGS) entry which is preliminary data.</text>
</comment>
<evidence type="ECO:0000313" key="4">
    <source>
        <dbReference type="EMBL" id="NGN84575.1"/>
    </source>
</evidence>
<dbReference type="PROSITE" id="PS51318">
    <property type="entry name" value="TAT"/>
    <property type="match status" value="1"/>
</dbReference>
<evidence type="ECO:0000256" key="3">
    <source>
        <dbReference type="ARBA" id="ARBA00022729"/>
    </source>
</evidence>
<comment type="similarity">
    <text evidence="1">Belongs to the bacterial solute-binding protein 1 family.</text>
</comment>
<evidence type="ECO:0000256" key="2">
    <source>
        <dbReference type="ARBA" id="ARBA00022448"/>
    </source>
</evidence>
<dbReference type="EMBL" id="JAAKZI010000026">
    <property type="protein sequence ID" value="NGN84575.1"/>
    <property type="molecule type" value="Genomic_DNA"/>
</dbReference>
<dbReference type="InterPro" id="IPR006059">
    <property type="entry name" value="SBP"/>
</dbReference>
<dbReference type="Proteomes" id="UP000479226">
    <property type="component" value="Unassembled WGS sequence"/>
</dbReference>
<keyword evidence="3" id="KW-0732">Signal</keyword>
<evidence type="ECO:0000256" key="1">
    <source>
        <dbReference type="ARBA" id="ARBA00008520"/>
    </source>
</evidence>
<dbReference type="SUPFAM" id="SSF53850">
    <property type="entry name" value="Periplasmic binding protein-like II"/>
    <property type="match status" value="1"/>
</dbReference>
<evidence type="ECO:0000313" key="5">
    <source>
        <dbReference type="Proteomes" id="UP000479226"/>
    </source>
</evidence>
<gene>
    <name evidence="4" type="ORF">G6N77_14075</name>
</gene>
<dbReference type="PANTHER" id="PTHR30061:SF50">
    <property type="entry name" value="MALTOSE_MALTODEXTRIN-BINDING PERIPLASMIC PROTEIN"/>
    <property type="match status" value="1"/>
</dbReference>